<sequence>MSLDCSIKDICTFFRKGTKQQKKGKNE</sequence>
<accession>A0A0A9BBQ6</accession>
<reference evidence="1" key="1">
    <citation type="submission" date="2014-09" db="EMBL/GenBank/DDBJ databases">
        <authorList>
            <person name="Magalhaes I.L.F."/>
            <person name="Oliveira U."/>
            <person name="Santos F.R."/>
            <person name="Vidigal T.H.D.A."/>
            <person name="Brescovit A.D."/>
            <person name="Santos A.J."/>
        </authorList>
    </citation>
    <scope>NUCLEOTIDE SEQUENCE</scope>
    <source>
        <tissue evidence="1">Shoot tissue taken approximately 20 cm above the soil surface</tissue>
    </source>
</reference>
<proteinExistence type="predicted"/>
<dbReference type="EMBL" id="GBRH01238312">
    <property type="protein sequence ID" value="JAD59583.1"/>
    <property type="molecule type" value="Transcribed_RNA"/>
</dbReference>
<evidence type="ECO:0000313" key="1">
    <source>
        <dbReference type="EMBL" id="JAD59583.1"/>
    </source>
</evidence>
<reference evidence="1" key="2">
    <citation type="journal article" date="2015" name="Data Brief">
        <title>Shoot transcriptome of the giant reed, Arundo donax.</title>
        <authorList>
            <person name="Barrero R.A."/>
            <person name="Guerrero F.D."/>
            <person name="Moolhuijzen P."/>
            <person name="Goolsby J.A."/>
            <person name="Tidwell J."/>
            <person name="Bellgard S.E."/>
            <person name="Bellgard M.I."/>
        </authorList>
    </citation>
    <scope>NUCLEOTIDE SEQUENCE</scope>
    <source>
        <tissue evidence="1">Shoot tissue taken approximately 20 cm above the soil surface</tissue>
    </source>
</reference>
<organism evidence="1">
    <name type="scientific">Arundo donax</name>
    <name type="common">Giant reed</name>
    <name type="synonym">Donax arundinaceus</name>
    <dbReference type="NCBI Taxonomy" id="35708"/>
    <lineage>
        <taxon>Eukaryota</taxon>
        <taxon>Viridiplantae</taxon>
        <taxon>Streptophyta</taxon>
        <taxon>Embryophyta</taxon>
        <taxon>Tracheophyta</taxon>
        <taxon>Spermatophyta</taxon>
        <taxon>Magnoliopsida</taxon>
        <taxon>Liliopsida</taxon>
        <taxon>Poales</taxon>
        <taxon>Poaceae</taxon>
        <taxon>PACMAD clade</taxon>
        <taxon>Arundinoideae</taxon>
        <taxon>Arundineae</taxon>
        <taxon>Arundo</taxon>
    </lineage>
</organism>
<dbReference type="AlphaFoldDB" id="A0A0A9BBQ6"/>
<name>A0A0A9BBQ6_ARUDO</name>
<protein>
    <submittedName>
        <fullName evidence="1">Uncharacterized protein</fullName>
    </submittedName>
</protein>